<evidence type="ECO:0000259" key="4">
    <source>
        <dbReference type="Pfam" id="PF07859"/>
    </source>
</evidence>
<keyword evidence="6" id="KW-1185">Reference proteome</keyword>
<dbReference type="Pfam" id="PF07859">
    <property type="entry name" value="Abhydrolase_3"/>
    <property type="match status" value="1"/>
</dbReference>
<dbReference type="PANTHER" id="PTHR48081">
    <property type="entry name" value="AB HYDROLASE SUPERFAMILY PROTEIN C4A8.06C"/>
    <property type="match status" value="1"/>
</dbReference>
<protein>
    <submittedName>
        <fullName evidence="5">Acetyl esterase</fullName>
        <ecNumber evidence="5">3.1.1.-</ecNumber>
    </submittedName>
</protein>
<evidence type="ECO:0000313" key="5">
    <source>
        <dbReference type="EMBL" id="SUD48396.1"/>
    </source>
</evidence>
<dbReference type="AlphaFoldDB" id="A0A379JJ42"/>
<proteinExistence type="inferred from homology"/>
<evidence type="ECO:0000256" key="1">
    <source>
        <dbReference type="ARBA" id="ARBA00010515"/>
    </source>
</evidence>
<evidence type="ECO:0000313" key="6">
    <source>
        <dbReference type="Proteomes" id="UP000255467"/>
    </source>
</evidence>
<dbReference type="SUPFAM" id="SSF53474">
    <property type="entry name" value="alpha/beta-Hydrolases"/>
    <property type="match status" value="1"/>
</dbReference>
<dbReference type="Gene3D" id="3.40.50.1820">
    <property type="entry name" value="alpha/beta hydrolase"/>
    <property type="match status" value="1"/>
</dbReference>
<dbReference type="InterPro" id="IPR013094">
    <property type="entry name" value="AB_hydrolase_3"/>
</dbReference>
<organism evidence="5 6">
    <name type="scientific">Nocardia otitidiscaviarum</name>
    <dbReference type="NCBI Taxonomy" id="1823"/>
    <lineage>
        <taxon>Bacteria</taxon>
        <taxon>Bacillati</taxon>
        <taxon>Actinomycetota</taxon>
        <taxon>Actinomycetes</taxon>
        <taxon>Mycobacteriales</taxon>
        <taxon>Nocardiaceae</taxon>
        <taxon>Nocardia</taxon>
    </lineage>
</organism>
<name>A0A379JJ42_9NOCA</name>
<sequence>MHVDADTLALMENLGIPGANSVSAQSTAERAAYIRELVLGLAPQPPITVRSADDAVVSGVPVRIFQPEPDGTAPVVVFFHAGAFAYGDLDMCDAMCRRICRDVEAVVIAVDYRLPPQHPFPAAYDDCLTVARYIADHVAEFGGGPMAVAGDSAGGNLAAAVALALRDEGRSVAAQLLGYPEIDLTLTGYRSLDDNAATGYLFDLVEVRQAAAAYLRDDPDAARMFPASPIHARQLGGVAPAVIGVGDCDPLLDMCVEYGERLADAGVAVTLHIFPGLIHSFLGLDSVPANDAAATRMYSDFKELLDTSADTGRRDSR</sequence>
<dbReference type="InterPro" id="IPR029058">
    <property type="entry name" value="AB_hydrolase_fold"/>
</dbReference>
<dbReference type="EC" id="3.1.1.-" evidence="5"/>
<dbReference type="PANTHER" id="PTHR48081:SF8">
    <property type="entry name" value="ALPHA_BETA HYDROLASE FOLD-3 DOMAIN-CONTAINING PROTEIN-RELATED"/>
    <property type="match status" value="1"/>
</dbReference>
<dbReference type="Proteomes" id="UP000255467">
    <property type="component" value="Unassembled WGS sequence"/>
</dbReference>
<reference evidence="5 6" key="1">
    <citation type="submission" date="2018-06" db="EMBL/GenBank/DDBJ databases">
        <authorList>
            <consortium name="Pathogen Informatics"/>
            <person name="Doyle S."/>
        </authorList>
    </citation>
    <scope>NUCLEOTIDE SEQUENCE [LARGE SCALE GENOMIC DNA]</scope>
    <source>
        <strain evidence="5 6">NCTC1934</strain>
    </source>
</reference>
<evidence type="ECO:0000256" key="3">
    <source>
        <dbReference type="PROSITE-ProRule" id="PRU10038"/>
    </source>
</evidence>
<evidence type="ECO:0000256" key="2">
    <source>
        <dbReference type="ARBA" id="ARBA00022801"/>
    </source>
</evidence>
<feature type="domain" description="Alpha/beta hydrolase fold-3" evidence="4">
    <location>
        <begin position="76"/>
        <end position="282"/>
    </location>
</feature>
<feature type="active site" evidence="3">
    <location>
        <position position="152"/>
    </location>
</feature>
<comment type="similarity">
    <text evidence="1">Belongs to the 'GDXG' lipolytic enzyme family.</text>
</comment>
<dbReference type="RefSeq" id="WP_147287207.1">
    <property type="nucleotide sequence ID" value="NZ_JADLRH010000007.1"/>
</dbReference>
<dbReference type="EMBL" id="UGRY01000004">
    <property type="protein sequence ID" value="SUD48396.1"/>
    <property type="molecule type" value="Genomic_DNA"/>
</dbReference>
<dbReference type="GO" id="GO:0016787">
    <property type="term" value="F:hydrolase activity"/>
    <property type="evidence" value="ECO:0007669"/>
    <property type="project" value="UniProtKB-KW"/>
</dbReference>
<accession>A0A379JJ42</accession>
<dbReference type="OrthoDB" id="3181909at2"/>
<gene>
    <name evidence="5" type="primary">aes_2</name>
    <name evidence="5" type="ORF">NCTC1934_05731</name>
</gene>
<dbReference type="InterPro" id="IPR033140">
    <property type="entry name" value="Lipase_GDXG_put_SER_AS"/>
</dbReference>
<dbReference type="InterPro" id="IPR050300">
    <property type="entry name" value="GDXG_lipolytic_enzyme"/>
</dbReference>
<keyword evidence="2 5" id="KW-0378">Hydrolase</keyword>
<dbReference type="PROSITE" id="PS01174">
    <property type="entry name" value="LIPASE_GDXG_SER"/>
    <property type="match status" value="1"/>
</dbReference>